<evidence type="ECO:0000259" key="1">
    <source>
        <dbReference type="Pfam" id="PF02120"/>
    </source>
</evidence>
<evidence type="ECO:0000313" key="2">
    <source>
        <dbReference type="EMBL" id="NLR73936.1"/>
    </source>
</evidence>
<dbReference type="RefSeq" id="WP_168875585.1">
    <property type="nucleotide sequence ID" value="NZ_JABAIM010000001.1"/>
</dbReference>
<name>A0A847S8J4_9NEIS</name>
<keyword evidence="2" id="KW-0966">Cell projection</keyword>
<protein>
    <submittedName>
        <fullName evidence="2">Flagellar hook-length control protein FliK</fullName>
    </submittedName>
</protein>
<gene>
    <name evidence="2" type="ORF">HF682_02025</name>
</gene>
<keyword evidence="3" id="KW-1185">Reference proteome</keyword>
<dbReference type="InterPro" id="IPR021136">
    <property type="entry name" value="Flagellar_hook_control-like_C"/>
</dbReference>
<accession>A0A847S8J4</accession>
<feature type="domain" description="Flagellar hook-length control protein-like C-terminal" evidence="1">
    <location>
        <begin position="274"/>
        <end position="345"/>
    </location>
</feature>
<dbReference type="Gene3D" id="3.30.750.140">
    <property type="match status" value="1"/>
</dbReference>
<sequence length="348" mass="37992">MIGNDAVASLQALVRTYNKPLIEVHDAPLESAKLVPGQLVQAHVLAQLPNGRFQVSIQNQLLDLNLPRNTQPGDELELQVVESKGKLVLTFASDRATPAAPPATLPEEAPSVQLSASAKLVSSLLDPHADSQPALLANRQVQPSLLEGEAARLDTRDLSRQLHQSVEKSGVFYESHQKEWLAGQRSLTALRQEPQASMTQQLPNGGGDNPAPVSSVLNQTHALGAQDGTALQQLVQQQLRALDERQLLWQGQVWPQQPMEWLIRDERQGGGGGEDEGRSWSSRLTLNLPQLGPLQVNVRLDAQGVRLRFLTDREETASQIESAQSRLQEQFGAAGLNLTEARVAAHDR</sequence>
<proteinExistence type="predicted"/>
<dbReference type="AlphaFoldDB" id="A0A847S8J4"/>
<dbReference type="CDD" id="cd17470">
    <property type="entry name" value="T3SS_Flik_C"/>
    <property type="match status" value="1"/>
</dbReference>
<reference evidence="2 3" key="1">
    <citation type="submission" date="2020-04" db="EMBL/GenBank/DDBJ databases">
        <title>Draft genome of Leeia sp. IMCC25680.</title>
        <authorList>
            <person name="Song J."/>
            <person name="Cho J.-C."/>
        </authorList>
    </citation>
    <scope>NUCLEOTIDE SEQUENCE [LARGE SCALE GENOMIC DNA]</scope>
    <source>
        <strain evidence="2 3">IMCC25680</strain>
    </source>
</reference>
<keyword evidence="2" id="KW-0969">Cilium</keyword>
<keyword evidence="2" id="KW-0282">Flagellum</keyword>
<dbReference type="Pfam" id="PF02120">
    <property type="entry name" value="Flg_hook"/>
    <property type="match status" value="1"/>
</dbReference>
<dbReference type="EMBL" id="JABAIM010000001">
    <property type="protein sequence ID" value="NLR73936.1"/>
    <property type="molecule type" value="Genomic_DNA"/>
</dbReference>
<dbReference type="InterPro" id="IPR038610">
    <property type="entry name" value="FliK-like_C_sf"/>
</dbReference>
<dbReference type="Proteomes" id="UP000587991">
    <property type="component" value="Unassembled WGS sequence"/>
</dbReference>
<comment type="caution">
    <text evidence="2">The sequence shown here is derived from an EMBL/GenBank/DDBJ whole genome shotgun (WGS) entry which is preliminary data.</text>
</comment>
<evidence type="ECO:0000313" key="3">
    <source>
        <dbReference type="Proteomes" id="UP000587991"/>
    </source>
</evidence>
<organism evidence="2 3">
    <name type="scientific">Leeia aquatica</name>
    <dbReference type="NCBI Taxonomy" id="2725557"/>
    <lineage>
        <taxon>Bacteria</taxon>
        <taxon>Pseudomonadati</taxon>
        <taxon>Pseudomonadota</taxon>
        <taxon>Betaproteobacteria</taxon>
        <taxon>Neisseriales</taxon>
        <taxon>Leeiaceae</taxon>
        <taxon>Leeia</taxon>
    </lineage>
</organism>